<gene>
    <name evidence="3" type="ORF">C0J50_18485</name>
</gene>
<dbReference type="AlphaFoldDB" id="A0AAD5ATE3"/>
<dbReference type="Proteomes" id="UP001205998">
    <property type="component" value="Unassembled WGS sequence"/>
</dbReference>
<evidence type="ECO:0000256" key="1">
    <source>
        <dbReference type="SAM" id="Coils"/>
    </source>
</evidence>
<comment type="caution">
    <text evidence="3">The sequence shown here is derived from an EMBL/GenBank/DDBJ whole genome shotgun (WGS) entry which is preliminary data.</text>
</comment>
<accession>A0AAD5ATE3</accession>
<reference evidence="3" key="1">
    <citation type="submission" date="2018-07" db="EMBL/GenBank/DDBJ databases">
        <title>Comparative genomics of catfishes provides insights into carnivory and benthic adaptation.</title>
        <authorList>
            <person name="Zhang Y."/>
            <person name="Wang D."/>
            <person name="Peng Z."/>
            <person name="Zheng S."/>
            <person name="Shao F."/>
            <person name="Tao W."/>
        </authorList>
    </citation>
    <scope>NUCLEOTIDE SEQUENCE</scope>
    <source>
        <strain evidence="3">Chongqing</strain>
    </source>
</reference>
<sequence length="288" mass="32174">MAENELKTIPDQSEDEDKSRGEGEGEEKVRAEEDENVLALKSDQLQEDSECQVPASKTKPGRVQSVFCLVRDQIRGQPVHEANRMGMLQLVQQVTRQLDRTKMGNGSTEDTLPRTDLQETLEVQEETSENEQTNEECKKDECVVILQQILNSIEGLRKDLVEELNLLRQESQTNTDRVLRELETRLTPSQQINADTNAPVSIPPLAGAPKRRILRRTLTTVAPKTSQPQAFRPRCMSEPVGSRNKEIVSNGNGTLPVSTLDPLLPSLVVTHHAKKPVHSKPRVNKPAA</sequence>
<keyword evidence="1" id="KW-0175">Coiled coil</keyword>
<name>A0AAD5ATE3_SILAS</name>
<feature type="region of interest" description="Disordered" evidence="2">
    <location>
        <begin position="1"/>
        <end position="57"/>
    </location>
</feature>
<protein>
    <submittedName>
        <fullName evidence="3">Uncharacterized protein</fullName>
    </submittedName>
</protein>
<evidence type="ECO:0000313" key="3">
    <source>
        <dbReference type="EMBL" id="KAI5622101.1"/>
    </source>
</evidence>
<dbReference type="EMBL" id="MU551627">
    <property type="protein sequence ID" value="KAI5622101.1"/>
    <property type="molecule type" value="Genomic_DNA"/>
</dbReference>
<feature type="compositionally biased region" description="Basic and acidic residues" evidence="2">
    <location>
        <begin position="17"/>
        <end position="31"/>
    </location>
</feature>
<evidence type="ECO:0000256" key="2">
    <source>
        <dbReference type="SAM" id="MobiDB-lite"/>
    </source>
</evidence>
<keyword evidence="4" id="KW-1185">Reference proteome</keyword>
<organism evidence="3 4">
    <name type="scientific">Silurus asotus</name>
    <name type="common">Amur catfish</name>
    <name type="synonym">Parasilurus asotus</name>
    <dbReference type="NCBI Taxonomy" id="30991"/>
    <lineage>
        <taxon>Eukaryota</taxon>
        <taxon>Metazoa</taxon>
        <taxon>Chordata</taxon>
        <taxon>Craniata</taxon>
        <taxon>Vertebrata</taxon>
        <taxon>Euteleostomi</taxon>
        <taxon>Actinopterygii</taxon>
        <taxon>Neopterygii</taxon>
        <taxon>Teleostei</taxon>
        <taxon>Ostariophysi</taxon>
        <taxon>Siluriformes</taxon>
        <taxon>Siluridae</taxon>
        <taxon>Silurus</taxon>
    </lineage>
</organism>
<feature type="coiled-coil region" evidence="1">
    <location>
        <begin position="114"/>
        <end position="170"/>
    </location>
</feature>
<proteinExistence type="predicted"/>
<evidence type="ECO:0000313" key="4">
    <source>
        <dbReference type="Proteomes" id="UP001205998"/>
    </source>
</evidence>